<feature type="domain" description="J" evidence="1">
    <location>
        <begin position="4"/>
        <end position="75"/>
    </location>
</feature>
<dbReference type="InterPro" id="IPR001623">
    <property type="entry name" value="DnaJ_domain"/>
</dbReference>
<evidence type="ECO:0000313" key="3">
    <source>
        <dbReference type="Proteomes" id="UP000016649"/>
    </source>
</evidence>
<dbReference type="Proteomes" id="UP000016649">
    <property type="component" value="Unassembled WGS sequence"/>
</dbReference>
<dbReference type="PRINTS" id="PR00625">
    <property type="entry name" value="JDOMAIN"/>
</dbReference>
<dbReference type="SMART" id="SM00271">
    <property type="entry name" value="DnaJ"/>
    <property type="match status" value="1"/>
</dbReference>
<protein>
    <submittedName>
        <fullName evidence="2">DnaJ domain protein</fullName>
    </submittedName>
</protein>
<sequence length="265" mass="30915">MVHDYYAVLGVSPNSSAAEIKRAYRKKAKKLHPDVSGKDARQFHLLNEAYTALLEAHRNTFADDGFFRARHKNGDGFNYREWLSARSDEESRCKLIFWDLTHNREDDAVAEFKTFNSESAQFKLSAWFSREDFMDYGFILAEELALRDEFYDALLLLERIIVMENEKPYFRHFFPEVMLFARDLLLYRVEGSVHDELALDVWERALDWGFSAKDDALFLLKMACCYAKMNDKTSCSACIKRAQLLNVSVRIPLYLKRAAHGIDYV</sequence>
<gene>
    <name evidence="2" type="ORF">HMPREF9193_01405</name>
</gene>
<dbReference type="SUPFAM" id="SSF46565">
    <property type="entry name" value="Chaperone J-domain"/>
    <property type="match status" value="1"/>
</dbReference>
<proteinExistence type="predicted"/>
<dbReference type="Gene3D" id="1.10.287.110">
    <property type="entry name" value="DnaJ domain"/>
    <property type="match status" value="1"/>
</dbReference>
<dbReference type="RefSeq" id="WP_021687610.1">
    <property type="nucleotide sequence ID" value="NZ_KI260567.1"/>
</dbReference>
<reference evidence="2 3" key="1">
    <citation type="submission" date="2013-08" db="EMBL/GenBank/DDBJ databases">
        <authorList>
            <person name="Weinstock G."/>
            <person name="Sodergren E."/>
            <person name="Wylie T."/>
            <person name="Fulton L."/>
            <person name="Fulton R."/>
            <person name="Fronick C."/>
            <person name="O'Laughlin M."/>
            <person name="Godfrey J."/>
            <person name="Miner T."/>
            <person name="Herter B."/>
            <person name="Appelbaum E."/>
            <person name="Cordes M."/>
            <person name="Lek S."/>
            <person name="Wollam A."/>
            <person name="Pepin K.H."/>
            <person name="Palsikar V.B."/>
            <person name="Mitreva M."/>
            <person name="Wilson R.K."/>
        </authorList>
    </citation>
    <scope>NUCLEOTIDE SEQUENCE [LARGE SCALE GENOMIC DNA]</scope>
    <source>
        <strain evidence="2 3">ATCC 700332</strain>
    </source>
</reference>
<name>A0ABN0NYC7_TRELE</name>
<dbReference type="PANTHER" id="PTHR45295:SF1">
    <property type="entry name" value="CHAPERONE PROTEIN DNAJ C76, CHLOROPLASTIC"/>
    <property type="match status" value="1"/>
</dbReference>
<comment type="caution">
    <text evidence="2">The sequence shown here is derived from an EMBL/GenBank/DDBJ whole genome shotgun (WGS) entry which is preliminary data.</text>
</comment>
<dbReference type="Pfam" id="PF00226">
    <property type="entry name" value="DnaJ"/>
    <property type="match status" value="1"/>
</dbReference>
<dbReference type="CDD" id="cd06257">
    <property type="entry name" value="DnaJ"/>
    <property type="match status" value="1"/>
</dbReference>
<keyword evidence="3" id="KW-1185">Reference proteome</keyword>
<evidence type="ECO:0000313" key="2">
    <source>
        <dbReference type="EMBL" id="ERJ92647.1"/>
    </source>
</evidence>
<dbReference type="PANTHER" id="PTHR45295">
    <property type="entry name" value="CHAPERONE PROTEIN DNAJ C76, CHLOROPLASTIC"/>
    <property type="match status" value="1"/>
</dbReference>
<evidence type="ECO:0000259" key="1">
    <source>
        <dbReference type="PROSITE" id="PS50076"/>
    </source>
</evidence>
<dbReference type="PROSITE" id="PS50076">
    <property type="entry name" value="DNAJ_2"/>
    <property type="match status" value="1"/>
</dbReference>
<dbReference type="InterPro" id="IPR036869">
    <property type="entry name" value="J_dom_sf"/>
</dbReference>
<dbReference type="EMBL" id="AWVH01000033">
    <property type="protein sequence ID" value="ERJ92647.1"/>
    <property type="molecule type" value="Genomic_DNA"/>
</dbReference>
<accession>A0ABN0NYC7</accession>
<organism evidence="2 3">
    <name type="scientific">Treponema lecithinolyticum ATCC 700332</name>
    <dbReference type="NCBI Taxonomy" id="1321815"/>
    <lineage>
        <taxon>Bacteria</taxon>
        <taxon>Pseudomonadati</taxon>
        <taxon>Spirochaetota</taxon>
        <taxon>Spirochaetia</taxon>
        <taxon>Spirochaetales</taxon>
        <taxon>Treponemataceae</taxon>
        <taxon>Treponema</taxon>
    </lineage>
</organism>